<accession>A0ACD3A0E2</accession>
<reference evidence="1 2" key="1">
    <citation type="journal article" date="2019" name="Nat. Ecol. Evol.">
        <title>Megaphylogeny resolves global patterns of mushroom evolution.</title>
        <authorList>
            <person name="Varga T."/>
            <person name="Krizsan K."/>
            <person name="Foldi C."/>
            <person name="Dima B."/>
            <person name="Sanchez-Garcia M."/>
            <person name="Sanchez-Ramirez S."/>
            <person name="Szollosi G.J."/>
            <person name="Szarkandi J.G."/>
            <person name="Papp V."/>
            <person name="Albert L."/>
            <person name="Andreopoulos W."/>
            <person name="Angelini C."/>
            <person name="Antonin V."/>
            <person name="Barry K.W."/>
            <person name="Bougher N.L."/>
            <person name="Buchanan P."/>
            <person name="Buyck B."/>
            <person name="Bense V."/>
            <person name="Catcheside P."/>
            <person name="Chovatia M."/>
            <person name="Cooper J."/>
            <person name="Damon W."/>
            <person name="Desjardin D."/>
            <person name="Finy P."/>
            <person name="Geml J."/>
            <person name="Haridas S."/>
            <person name="Hughes K."/>
            <person name="Justo A."/>
            <person name="Karasinski D."/>
            <person name="Kautmanova I."/>
            <person name="Kiss B."/>
            <person name="Kocsube S."/>
            <person name="Kotiranta H."/>
            <person name="LaButti K.M."/>
            <person name="Lechner B.E."/>
            <person name="Liimatainen K."/>
            <person name="Lipzen A."/>
            <person name="Lukacs Z."/>
            <person name="Mihaltcheva S."/>
            <person name="Morgado L.N."/>
            <person name="Niskanen T."/>
            <person name="Noordeloos M.E."/>
            <person name="Ohm R.A."/>
            <person name="Ortiz-Santana B."/>
            <person name="Ovrebo C."/>
            <person name="Racz N."/>
            <person name="Riley R."/>
            <person name="Savchenko A."/>
            <person name="Shiryaev A."/>
            <person name="Soop K."/>
            <person name="Spirin V."/>
            <person name="Szebenyi C."/>
            <person name="Tomsovsky M."/>
            <person name="Tulloss R.E."/>
            <person name="Uehling J."/>
            <person name="Grigoriev I.V."/>
            <person name="Vagvolgyi C."/>
            <person name="Papp T."/>
            <person name="Martin F.M."/>
            <person name="Miettinen O."/>
            <person name="Hibbett D.S."/>
            <person name="Nagy L.G."/>
        </authorList>
    </citation>
    <scope>NUCLEOTIDE SEQUENCE [LARGE SCALE GENOMIC DNA]</scope>
    <source>
        <strain evidence="1 2">NL-1719</strain>
    </source>
</reference>
<protein>
    <submittedName>
        <fullName evidence="1">DNase I-like protein</fullName>
    </submittedName>
</protein>
<dbReference type="Proteomes" id="UP000308600">
    <property type="component" value="Unassembled WGS sequence"/>
</dbReference>
<evidence type="ECO:0000313" key="1">
    <source>
        <dbReference type="EMBL" id="TFK58357.1"/>
    </source>
</evidence>
<gene>
    <name evidence="1" type="ORF">BDN72DRAFT_873183</name>
</gene>
<dbReference type="EMBL" id="ML209420">
    <property type="protein sequence ID" value="TFK58357.1"/>
    <property type="molecule type" value="Genomic_DNA"/>
</dbReference>
<sequence length="331" mass="38534">MMRTNNIGILAIQETHLTQELVDTLHETFQKSLVIKWSSDPNNTNSKGVAIILNKGLTRWNETEEIELVKGRAMMMTIKWHQEKKLHVLCVYAPNDPNENGDFWKKIDQELREKNLPSPDVMLGDFNMVEDSIDRLKTRNDPVYCTEALRELKRTHHLADGWRRTNGGDKGYTFYQKATKAHSRIDRIYVAENRLASTYEWEIEEAPIQTDHKVVKMTICDPDTPYIGPGRWTLPLPLLKEKELVKKLYEIGMEAQGEMERVKMNRTDERNPQTVLRNFKTSVQECVKGYNKQKMKKINGAIEKLKKDLEDTINDETQDEDRRKEAAAETD</sequence>
<keyword evidence="2" id="KW-1185">Reference proteome</keyword>
<evidence type="ECO:0000313" key="2">
    <source>
        <dbReference type="Proteomes" id="UP000308600"/>
    </source>
</evidence>
<name>A0ACD3A0E2_9AGAR</name>
<organism evidence="1 2">
    <name type="scientific">Pluteus cervinus</name>
    <dbReference type="NCBI Taxonomy" id="181527"/>
    <lineage>
        <taxon>Eukaryota</taxon>
        <taxon>Fungi</taxon>
        <taxon>Dikarya</taxon>
        <taxon>Basidiomycota</taxon>
        <taxon>Agaricomycotina</taxon>
        <taxon>Agaricomycetes</taxon>
        <taxon>Agaricomycetidae</taxon>
        <taxon>Agaricales</taxon>
        <taxon>Pluteineae</taxon>
        <taxon>Pluteaceae</taxon>
        <taxon>Pluteus</taxon>
    </lineage>
</organism>
<proteinExistence type="predicted"/>